<organism evidence="2 3">
    <name type="scientific">Lysobacter arenosi</name>
    <dbReference type="NCBI Taxonomy" id="2795387"/>
    <lineage>
        <taxon>Bacteria</taxon>
        <taxon>Pseudomonadati</taxon>
        <taxon>Pseudomonadota</taxon>
        <taxon>Gammaproteobacteria</taxon>
        <taxon>Lysobacterales</taxon>
        <taxon>Lysobacteraceae</taxon>
        <taxon>Lysobacter</taxon>
    </lineage>
</organism>
<sequence>MTARRSLRGTRGPVLASGFSLIELMISLVLGLLVVAAAGTLFMANRQTYTATESLGRLQENARVAFELMSRDVREAGGNFCGAPLASTVNVLVPGGAWYTDFSGGVRGYPGDTAFPDSAFGTGAAQRTAGTDAIELKSAFADPVTIESDNPTTGTITLNSADHGFAVGDIAVACDSNHAAIFQVTTAGAETIEHATGSGTPGNCTQGLGMPLSCDGAAGTGYQFGCVFGGVPASGVDCTQPGSKWTAVVTKIRAVRWYVATNDRGGKSLYQSVLHGSAAALETNEIVEGVNDMTLEYLRQGDAAYQGTVAAADWPSIVAMRVTLDLVGQDRVGTDGNPLQRTLAHVITIRNRLP</sequence>
<proteinExistence type="predicted"/>
<dbReference type="Proteomes" id="UP000663400">
    <property type="component" value="Chromosome"/>
</dbReference>
<dbReference type="RefSeq" id="WP_200604407.1">
    <property type="nucleotide sequence ID" value="NZ_CP071517.1"/>
</dbReference>
<reference evidence="2 3" key="1">
    <citation type="submission" date="2021-02" db="EMBL/GenBank/DDBJ databases">
        <title>Lysobacter arenosi sp. nov., isolated from soil of gangwondo yeongwol, south Korea.</title>
        <authorList>
            <person name="Kim K.R."/>
            <person name="Kim K.H."/>
            <person name="Jeon C.O."/>
        </authorList>
    </citation>
    <scope>NUCLEOTIDE SEQUENCE [LARGE SCALE GENOMIC DNA]</scope>
    <source>
        <strain evidence="2 3">R7</strain>
    </source>
</reference>
<dbReference type="InterPro" id="IPR012902">
    <property type="entry name" value="N_methyl_site"/>
</dbReference>
<accession>A0ABX7RAI6</accession>
<name>A0ABX7RAI6_9GAMM</name>
<keyword evidence="1" id="KW-0472">Membrane</keyword>
<keyword evidence="3" id="KW-1185">Reference proteome</keyword>
<keyword evidence="1" id="KW-0812">Transmembrane</keyword>
<evidence type="ECO:0000313" key="3">
    <source>
        <dbReference type="Proteomes" id="UP000663400"/>
    </source>
</evidence>
<gene>
    <name evidence="2" type="ORF">HIV01_000830</name>
</gene>
<dbReference type="PROSITE" id="PS00409">
    <property type="entry name" value="PROKAR_NTER_METHYL"/>
    <property type="match status" value="1"/>
</dbReference>
<dbReference type="NCBIfam" id="TIGR02532">
    <property type="entry name" value="IV_pilin_GFxxxE"/>
    <property type="match status" value="1"/>
</dbReference>
<dbReference type="EMBL" id="CP071517">
    <property type="protein sequence ID" value="QSX75155.1"/>
    <property type="molecule type" value="Genomic_DNA"/>
</dbReference>
<evidence type="ECO:0000256" key="1">
    <source>
        <dbReference type="SAM" id="Phobius"/>
    </source>
</evidence>
<feature type="transmembrane region" description="Helical" evidence="1">
    <location>
        <begin position="21"/>
        <end position="44"/>
    </location>
</feature>
<keyword evidence="1" id="KW-1133">Transmembrane helix</keyword>
<protein>
    <submittedName>
        <fullName evidence="2">Prepilin-type N-terminal cleavage/methylation domain-containing protein</fullName>
    </submittedName>
</protein>
<evidence type="ECO:0000313" key="2">
    <source>
        <dbReference type="EMBL" id="QSX75155.1"/>
    </source>
</evidence>